<dbReference type="RefSeq" id="WP_179590641.1">
    <property type="nucleotide sequence ID" value="NZ_JACBYR010000003.1"/>
</dbReference>
<dbReference type="AlphaFoldDB" id="A0A7Y9J012"/>
<dbReference type="InterPro" id="IPR002645">
    <property type="entry name" value="STAS_dom"/>
</dbReference>
<name>A0A7Y9J012_9BURK</name>
<gene>
    <name evidence="3" type="ORF">FHW18_005339</name>
</gene>
<keyword evidence="4" id="KW-1185">Reference proteome</keyword>
<evidence type="ECO:0000313" key="4">
    <source>
        <dbReference type="Proteomes" id="UP000542125"/>
    </source>
</evidence>
<sequence length="284" mass="30963">MPLQDASAKLLEVHYNELLDNWVASLLQSARQKRQAEPQLRDQCRQFLGALIAALGRSTAADISGRDWDEVRGLLTEISNTRARSGFSPSETAMFIFSLKNPIFAVFSQALSATPDVLADQNRAIDTMLDQLGLYTTEVFQKSREEVIVRQQQELMELSTPVVQLWDNILALPLIGTLDSGRTQVVMESLLEKIVETGASIAIIDITGVPTVDTLVAQHLLKTVAAARLMGADCIISGIRPQIAQTIVHLGVDLTDVTTKATLADAFVIALKRTGATNLPNTAR</sequence>
<dbReference type="InterPro" id="IPR036513">
    <property type="entry name" value="STAS_dom_sf"/>
</dbReference>
<evidence type="ECO:0000256" key="1">
    <source>
        <dbReference type="ARBA" id="ARBA00022553"/>
    </source>
</evidence>
<reference evidence="3 4" key="1">
    <citation type="submission" date="2020-07" db="EMBL/GenBank/DDBJ databases">
        <title>Genomic Encyclopedia of Type Strains, Phase IV (KMG-V): Genome sequencing to study the core and pangenomes of soil and plant-associated prokaryotes.</title>
        <authorList>
            <person name="Whitman W."/>
        </authorList>
    </citation>
    <scope>NUCLEOTIDE SEQUENCE [LARGE SCALE GENOMIC DNA]</scope>
    <source>
        <strain evidence="3 4">SAS40</strain>
    </source>
</reference>
<dbReference type="Pfam" id="PF14361">
    <property type="entry name" value="RsbRD_N"/>
    <property type="match status" value="1"/>
</dbReference>
<dbReference type="PROSITE" id="PS50801">
    <property type="entry name" value="STAS"/>
    <property type="match status" value="1"/>
</dbReference>
<dbReference type="InterPro" id="IPR051932">
    <property type="entry name" value="Bact_StressResp_Reg"/>
</dbReference>
<evidence type="ECO:0000313" key="3">
    <source>
        <dbReference type="EMBL" id="NYE86020.1"/>
    </source>
</evidence>
<dbReference type="InterPro" id="IPR025751">
    <property type="entry name" value="RsbRD_N_dom"/>
</dbReference>
<evidence type="ECO:0000259" key="2">
    <source>
        <dbReference type="PROSITE" id="PS50801"/>
    </source>
</evidence>
<comment type="caution">
    <text evidence="3">The sequence shown here is derived from an EMBL/GenBank/DDBJ whole genome shotgun (WGS) entry which is preliminary data.</text>
</comment>
<proteinExistence type="predicted"/>
<accession>A0A7Y9J012</accession>
<protein>
    <submittedName>
        <fullName evidence="3">RsbT co-antagonist protein RsbR</fullName>
    </submittedName>
</protein>
<dbReference type="PANTHER" id="PTHR33745:SF3">
    <property type="entry name" value="RSBT CO-ANTAGONIST PROTEIN RSBRC"/>
    <property type="match status" value="1"/>
</dbReference>
<organism evidence="3 4">
    <name type="scientific">Pigmentiphaga litoralis</name>
    <dbReference type="NCBI Taxonomy" id="516702"/>
    <lineage>
        <taxon>Bacteria</taxon>
        <taxon>Pseudomonadati</taxon>
        <taxon>Pseudomonadota</taxon>
        <taxon>Betaproteobacteria</taxon>
        <taxon>Burkholderiales</taxon>
        <taxon>Alcaligenaceae</taxon>
        <taxon>Pigmentiphaga</taxon>
    </lineage>
</organism>
<dbReference type="Gene3D" id="3.30.750.24">
    <property type="entry name" value="STAS domain"/>
    <property type="match status" value="1"/>
</dbReference>
<dbReference type="PANTHER" id="PTHR33745">
    <property type="entry name" value="RSBT ANTAGONIST PROTEIN RSBS-RELATED"/>
    <property type="match status" value="1"/>
</dbReference>
<dbReference type="Pfam" id="PF01740">
    <property type="entry name" value="STAS"/>
    <property type="match status" value="1"/>
</dbReference>
<keyword evidence="1" id="KW-0597">Phosphoprotein</keyword>
<feature type="domain" description="STAS" evidence="2">
    <location>
        <begin position="159"/>
        <end position="270"/>
    </location>
</feature>
<dbReference type="EMBL" id="JACBYR010000003">
    <property type="protein sequence ID" value="NYE86020.1"/>
    <property type="molecule type" value="Genomic_DNA"/>
</dbReference>
<dbReference type="SUPFAM" id="SSF52091">
    <property type="entry name" value="SpoIIaa-like"/>
    <property type="match status" value="1"/>
</dbReference>
<dbReference type="Proteomes" id="UP000542125">
    <property type="component" value="Unassembled WGS sequence"/>
</dbReference>
<dbReference type="CDD" id="cd07041">
    <property type="entry name" value="STAS_RsbR_RsbS_like"/>
    <property type="match status" value="1"/>
</dbReference>